<keyword evidence="4 9" id="KW-0812">Transmembrane</keyword>
<evidence type="ECO:0000256" key="1">
    <source>
        <dbReference type="ARBA" id="ARBA00022448"/>
    </source>
</evidence>
<evidence type="ECO:0000313" key="10">
    <source>
        <dbReference type="EMBL" id="RIW31353.1"/>
    </source>
</evidence>
<feature type="transmembrane region" description="Helical" evidence="9">
    <location>
        <begin position="415"/>
        <end position="436"/>
    </location>
</feature>
<evidence type="ECO:0000256" key="2">
    <source>
        <dbReference type="ARBA" id="ARBA00022475"/>
    </source>
</evidence>
<evidence type="ECO:0000313" key="11">
    <source>
        <dbReference type="Proteomes" id="UP000265801"/>
    </source>
</evidence>
<feature type="transmembrane region" description="Helical" evidence="9">
    <location>
        <begin position="281"/>
        <end position="300"/>
    </location>
</feature>
<evidence type="ECO:0000256" key="5">
    <source>
        <dbReference type="ARBA" id="ARBA00022958"/>
    </source>
</evidence>
<dbReference type="NCBIfam" id="TIGR00680">
    <property type="entry name" value="kdpA"/>
    <property type="match status" value="1"/>
</dbReference>
<keyword evidence="3 9" id="KW-0633">Potassium transport</keyword>
<feature type="transmembrane region" description="Helical" evidence="9">
    <location>
        <begin position="169"/>
        <end position="191"/>
    </location>
</feature>
<evidence type="ECO:0000256" key="8">
    <source>
        <dbReference type="ARBA" id="ARBA00023136"/>
    </source>
</evidence>
<dbReference type="OrthoDB" id="9763796at2"/>
<dbReference type="HAMAP" id="MF_00275">
    <property type="entry name" value="KdpA"/>
    <property type="match status" value="1"/>
</dbReference>
<feature type="transmembrane region" description="Helical" evidence="9">
    <location>
        <begin position="6"/>
        <end position="27"/>
    </location>
</feature>
<keyword evidence="10" id="KW-0378">Hydrolase</keyword>
<name>A0A3A1QTY6_9BACI</name>
<keyword evidence="7 9" id="KW-0406">Ion transport</keyword>
<comment type="similarity">
    <text evidence="9">Belongs to the KdpA family.</text>
</comment>
<dbReference type="InterPro" id="IPR004623">
    <property type="entry name" value="KdpA"/>
</dbReference>
<keyword evidence="6 9" id="KW-1133">Transmembrane helix</keyword>
<feature type="transmembrane region" description="Helical" evidence="9">
    <location>
        <begin position="371"/>
        <end position="395"/>
    </location>
</feature>
<keyword evidence="1 9" id="KW-0813">Transport</keyword>
<dbReference type="EMBL" id="QXIR01000022">
    <property type="protein sequence ID" value="RIW31353.1"/>
    <property type="molecule type" value="Genomic_DNA"/>
</dbReference>
<dbReference type="GO" id="GO:0008556">
    <property type="term" value="F:P-type potassium transmembrane transporter activity"/>
    <property type="evidence" value="ECO:0007669"/>
    <property type="project" value="InterPro"/>
</dbReference>
<comment type="subunit">
    <text evidence="9">The system is composed of three essential subunits: KdpA, KdpB and KdpC.</text>
</comment>
<evidence type="ECO:0000256" key="7">
    <source>
        <dbReference type="ARBA" id="ARBA00023065"/>
    </source>
</evidence>
<keyword evidence="11" id="KW-1185">Reference proteome</keyword>
<dbReference type="PANTHER" id="PTHR30607">
    <property type="entry name" value="POTASSIUM-TRANSPORTING ATPASE A CHAIN"/>
    <property type="match status" value="1"/>
</dbReference>
<gene>
    <name evidence="9 10" type="primary">kdpA</name>
    <name evidence="10" type="ORF">D3H55_15380</name>
</gene>
<dbReference type="GO" id="GO:0016787">
    <property type="term" value="F:hydrolase activity"/>
    <property type="evidence" value="ECO:0007669"/>
    <property type="project" value="UniProtKB-KW"/>
</dbReference>
<dbReference type="GO" id="GO:0030955">
    <property type="term" value="F:potassium ion binding"/>
    <property type="evidence" value="ECO:0007669"/>
    <property type="project" value="UniProtKB-UniRule"/>
</dbReference>
<reference evidence="10 11" key="1">
    <citation type="submission" date="2018-09" db="EMBL/GenBank/DDBJ databases">
        <title>Bacillus saliacetes sp. nov., isolated from Thai shrimp paste (Ka-pi).</title>
        <authorList>
            <person name="Daroonpunt R."/>
            <person name="Tanasupawat S."/>
            <person name="Yiamsombut S."/>
        </authorList>
    </citation>
    <scope>NUCLEOTIDE SEQUENCE [LARGE SCALE GENOMIC DNA]</scope>
    <source>
        <strain evidence="10 11">SKP7-4</strain>
    </source>
</reference>
<feature type="transmembrane region" description="Helical" evidence="9">
    <location>
        <begin position="486"/>
        <end position="504"/>
    </location>
</feature>
<dbReference type="AlphaFoldDB" id="A0A3A1QTY6"/>
<dbReference type="Proteomes" id="UP000265801">
    <property type="component" value="Unassembled WGS sequence"/>
</dbReference>
<dbReference type="GO" id="GO:0005886">
    <property type="term" value="C:plasma membrane"/>
    <property type="evidence" value="ECO:0007669"/>
    <property type="project" value="UniProtKB-SubCell"/>
</dbReference>
<dbReference type="PIRSF" id="PIRSF001294">
    <property type="entry name" value="K_ATPaseA"/>
    <property type="match status" value="1"/>
</dbReference>
<feature type="transmembrane region" description="Helical" evidence="9">
    <location>
        <begin position="525"/>
        <end position="547"/>
    </location>
</feature>
<comment type="subcellular location">
    <subcellularLocation>
        <location evidence="9">Cell membrane</location>
        <topology evidence="9">Multi-pass membrane protein</topology>
    </subcellularLocation>
</comment>
<sequence>MITTILSIIITMAAVVLIAKPAGIYLAKAFDYNQTGLDRVFGPLENVLFKLSGIKKINQTWKQYAIALVLANGFMIFLVYLVFRFQGLLPLNPSGNPGMDPTLAFNTAISFMTNTNLQHYSGESGLSYLGQMIGILFMMFAAPGTALAVAIAFVRGLSGAEIGNFFVDLFRAVIRVLMPIALVAGLIFVALGVPQTLEPSVTANTIEGASQEIARGPVGTFLSIKELGNNGGGFFGVNSAHPFENPNAVSNFMQILLMFLLPTALPFTYGKMVGNAKQGRVLFVSMLMVFTVFLSTALFYEYQGNPALNALGIDTDQGSMEGKEVRFGTGQSIFYALVTTASETGAVNTMHDTLTPIGGMLALSNMLLNTVFGGVGAGFINVIMYAMIAVFLSGLMVGRTPEFLGKKIEGREMKLIALTMLMHPLLILGASAIALYTPAGADAISNSGFHGISQVVYEYTSSAANNGSGFEGLGDVTPFWNISTGIVMYLGRFFGLVAMLAVAGSLASKKLVPETAGTFRTDTPLFGVILVGTFFIVGALTFFPTLVLGPVAEYLTL</sequence>
<feature type="transmembrane region" description="Helical" evidence="9">
    <location>
        <begin position="132"/>
        <end position="157"/>
    </location>
</feature>
<evidence type="ECO:0000256" key="3">
    <source>
        <dbReference type="ARBA" id="ARBA00022538"/>
    </source>
</evidence>
<protein>
    <recommendedName>
        <fullName evidence="9">Potassium-transporting ATPase potassium-binding subunit</fullName>
    </recommendedName>
    <alternativeName>
        <fullName evidence="9">ATP phosphohydrolase [potassium-transporting] A chain</fullName>
    </alternativeName>
    <alternativeName>
        <fullName evidence="9">Potassium-binding and translocating subunit A</fullName>
    </alternativeName>
    <alternativeName>
        <fullName evidence="9">Potassium-translocating ATPase A chain</fullName>
    </alternativeName>
</protein>
<proteinExistence type="inferred from homology"/>
<comment type="caution">
    <text evidence="10">The sequence shown here is derived from an EMBL/GenBank/DDBJ whole genome shotgun (WGS) entry which is preliminary data.</text>
</comment>
<keyword evidence="8 9" id="KW-0472">Membrane</keyword>
<feature type="transmembrane region" description="Helical" evidence="9">
    <location>
        <begin position="252"/>
        <end position="269"/>
    </location>
</feature>
<organism evidence="10 11">
    <name type="scientific">Bacillus salacetis</name>
    <dbReference type="NCBI Taxonomy" id="2315464"/>
    <lineage>
        <taxon>Bacteria</taxon>
        <taxon>Bacillati</taxon>
        <taxon>Bacillota</taxon>
        <taxon>Bacilli</taxon>
        <taxon>Bacillales</taxon>
        <taxon>Bacillaceae</taxon>
        <taxon>Bacillus</taxon>
    </lineage>
</organism>
<accession>A0A3A1QTY6</accession>
<evidence type="ECO:0000256" key="9">
    <source>
        <dbReference type="HAMAP-Rule" id="MF_00275"/>
    </source>
</evidence>
<evidence type="ECO:0000256" key="4">
    <source>
        <dbReference type="ARBA" id="ARBA00022692"/>
    </source>
</evidence>
<feature type="transmembrane region" description="Helical" evidence="9">
    <location>
        <begin position="64"/>
        <end position="83"/>
    </location>
</feature>
<dbReference type="PANTHER" id="PTHR30607:SF2">
    <property type="entry name" value="POTASSIUM-TRANSPORTING ATPASE POTASSIUM-BINDING SUBUNIT"/>
    <property type="match status" value="1"/>
</dbReference>
<keyword evidence="5 9" id="KW-0630">Potassium</keyword>
<comment type="function">
    <text evidence="9">Part of the high-affinity ATP-driven potassium transport (or Kdp) system, which catalyzes the hydrolysis of ATP coupled with the electrogenic transport of potassium into the cytoplasm. This subunit binds the extracellular potassium ions and delivers the ions to the membrane domain of KdpB through an intramembrane tunnel.</text>
</comment>
<evidence type="ECO:0000256" key="6">
    <source>
        <dbReference type="ARBA" id="ARBA00022989"/>
    </source>
</evidence>
<keyword evidence="2 9" id="KW-1003">Cell membrane</keyword>
<dbReference type="Pfam" id="PF03814">
    <property type="entry name" value="KdpA"/>
    <property type="match status" value="1"/>
</dbReference>